<organism evidence="2 3">
    <name type="scientific">Nocardioides astragali</name>
    <dbReference type="NCBI Taxonomy" id="1776736"/>
    <lineage>
        <taxon>Bacteria</taxon>
        <taxon>Bacillati</taxon>
        <taxon>Actinomycetota</taxon>
        <taxon>Actinomycetes</taxon>
        <taxon>Propionibacteriales</taxon>
        <taxon>Nocardioidaceae</taxon>
        <taxon>Nocardioides</taxon>
    </lineage>
</organism>
<dbReference type="Proteomes" id="UP001596524">
    <property type="component" value="Unassembled WGS sequence"/>
</dbReference>
<reference evidence="3" key="1">
    <citation type="journal article" date="2019" name="Int. J. Syst. Evol. Microbiol.">
        <title>The Global Catalogue of Microorganisms (GCM) 10K type strain sequencing project: providing services to taxonomists for standard genome sequencing and annotation.</title>
        <authorList>
            <consortium name="The Broad Institute Genomics Platform"/>
            <consortium name="The Broad Institute Genome Sequencing Center for Infectious Disease"/>
            <person name="Wu L."/>
            <person name="Ma J."/>
        </authorList>
    </citation>
    <scope>NUCLEOTIDE SEQUENCE [LARGE SCALE GENOMIC DNA]</scope>
    <source>
        <strain evidence="3">FCH27</strain>
    </source>
</reference>
<proteinExistence type="predicted"/>
<name>A0ABW2N8E2_9ACTN</name>
<protein>
    <submittedName>
        <fullName evidence="2">Uncharacterized protein</fullName>
    </submittedName>
</protein>
<feature type="transmembrane region" description="Helical" evidence="1">
    <location>
        <begin position="37"/>
        <end position="55"/>
    </location>
</feature>
<keyword evidence="1" id="KW-0812">Transmembrane</keyword>
<dbReference type="RefSeq" id="WP_255893032.1">
    <property type="nucleotide sequence ID" value="NZ_JAFMZM010000008.1"/>
</dbReference>
<evidence type="ECO:0000313" key="2">
    <source>
        <dbReference type="EMBL" id="MFC7362321.1"/>
    </source>
</evidence>
<keyword evidence="1" id="KW-0472">Membrane</keyword>
<gene>
    <name evidence="2" type="ORF">ACFQO6_18775</name>
</gene>
<sequence length="147" mass="16177">MSRPALARHWRTRLLTGATMGAVGYVAAVLLDFEPQPAAYVVMITVVLALAWLVMDTVDAPAAQWQHGLPSRGDRVDQATSDLRILVSHEQADVPSEALRERLVALARARDPDLAVMLELDLAGVHRLSPADIDHILMRIEAVRERS</sequence>
<feature type="transmembrane region" description="Helical" evidence="1">
    <location>
        <begin position="12"/>
        <end position="31"/>
    </location>
</feature>
<comment type="caution">
    <text evidence="2">The sequence shown here is derived from an EMBL/GenBank/DDBJ whole genome shotgun (WGS) entry which is preliminary data.</text>
</comment>
<accession>A0ABW2N8E2</accession>
<keyword evidence="3" id="KW-1185">Reference proteome</keyword>
<keyword evidence="1" id="KW-1133">Transmembrane helix</keyword>
<dbReference type="EMBL" id="JBHTCH010000023">
    <property type="protein sequence ID" value="MFC7362321.1"/>
    <property type="molecule type" value="Genomic_DNA"/>
</dbReference>
<evidence type="ECO:0000256" key="1">
    <source>
        <dbReference type="SAM" id="Phobius"/>
    </source>
</evidence>
<evidence type="ECO:0000313" key="3">
    <source>
        <dbReference type="Proteomes" id="UP001596524"/>
    </source>
</evidence>